<sequence length="149" mass="17515">MKPLSERLAALRREKGLSQAELAKQLNMGQSTIAMYERNRRTPDPETLERLADFFNVSVDYLLGRTDYRGKPEPKYLGEVREQDNIPFEPKLRQALTDPLFADLLKRITDLTQEEKESLAEYWDWALRVIEKERERRKKALTNEKNSTS</sequence>
<keyword evidence="4" id="KW-1185">Reference proteome</keyword>
<reference evidence="4" key="1">
    <citation type="journal article" date="2017" name="Appl. Environ. Microbiol.">
        <title>Genomic analysis of Calderihabitans maritimus KKC1, a thermophilic hydrogenogenic carboxydotrophic bacterium isolated from marine sediment.</title>
        <authorList>
            <person name="Omae K."/>
            <person name="Yoneda Y."/>
            <person name="Fukuyama Y."/>
            <person name="Yoshida T."/>
            <person name="Sako Y."/>
        </authorList>
    </citation>
    <scope>NUCLEOTIDE SEQUENCE [LARGE SCALE GENOMIC DNA]</scope>
    <source>
        <strain evidence="4">KKC1</strain>
    </source>
</reference>
<name>A0A1Z5HNR0_9FIRM</name>
<accession>A0A1Z5HNR0</accession>
<dbReference type="Pfam" id="PF01381">
    <property type="entry name" value="HTH_3"/>
    <property type="match status" value="1"/>
</dbReference>
<organism evidence="3 4">
    <name type="scientific">Calderihabitans maritimus</name>
    <dbReference type="NCBI Taxonomy" id="1246530"/>
    <lineage>
        <taxon>Bacteria</taxon>
        <taxon>Bacillati</taxon>
        <taxon>Bacillota</taxon>
        <taxon>Clostridia</taxon>
        <taxon>Neomoorellales</taxon>
        <taxon>Calderihabitantaceae</taxon>
        <taxon>Calderihabitans</taxon>
    </lineage>
</organism>
<proteinExistence type="predicted"/>
<protein>
    <submittedName>
        <fullName evidence="3">Helix-turn-helix domain-containing protein</fullName>
    </submittedName>
</protein>
<dbReference type="RefSeq" id="WP_088552753.1">
    <property type="nucleotide sequence ID" value="NZ_BDGJ01000008.1"/>
</dbReference>
<dbReference type="GO" id="GO:0003677">
    <property type="term" value="F:DNA binding"/>
    <property type="evidence" value="ECO:0007669"/>
    <property type="project" value="UniProtKB-KW"/>
</dbReference>
<evidence type="ECO:0000313" key="4">
    <source>
        <dbReference type="Proteomes" id="UP000197032"/>
    </source>
</evidence>
<dbReference type="PANTHER" id="PTHR46558:SF11">
    <property type="entry name" value="HTH-TYPE TRANSCRIPTIONAL REGULATOR XRE"/>
    <property type="match status" value="1"/>
</dbReference>
<dbReference type="SMART" id="SM00530">
    <property type="entry name" value="HTH_XRE"/>
    <property type="match status" value="1"/>
</dbReference>
<dbReference type="PROSITE" id="PS50943">
    <property type="entry name" value="HTH_CROC1"/>
    <property type="match status" value="1"/>
</dbReference>
<dbReference type="InterPro" id="IPR010982">
    <property type="entry name" value="Lambda_DNA-bd_dom_sf"/>
</dbReference>
<dbReference type="EMBL" id="BDGJ01000008">
    <property type="protein sequence ID" value="GAW91172.1"/>
    <property type="molecule type" value="Genomic_DNA"/>
</dbReference>
<evidence type="ECO:0000313" key="3">
    <source>
        <dbReference type="EMBL" id="GAW91172.1"/>
    </source>
</evidence>
<keyword evidence="1" id="KW-0238">DNA-binding</keyword>
<comment type="caution">
    <text evidence="3">The sequence shown here is derived from an EMBL/GenBank/DDBJ whole genome shotgun (WGS) entry which is preliminary data.</text>
</comment>
<gene>
    <name evidence="3" type="ORF">KKC1_03340</name>
</gene>
<evidence type="ECO:0000259" key="2">
    <source>
        <dbReference type="PROSITE" id="PS50943"/>
    </source>
</evidence>
<dbReference type="AlphaFoldDB" id="A0A1Z5HNR0"/>
<dbReference type="SUPFAM" id="SSF47413">
    <property type="entry name" value="lambda repressor-like DNA-binding domains"/>
    <property type="match status" value="1"/>
</dbReference>
<dbReference type="Proteomes" id="UP000197032">
    <property type="component" value="Unassembled WGS sequence"/>
</dbReference>
<feature type="domain" description="HTH cro/C1-type" evidence="2">
    <location>
        <begin position="8"/>
        <end position="62"/>
    </location>
</feature>
<dbReference type="OrthoDB" id="9811208at2"/>
<dbReference type="CDD" id="cd00093">
    <property type="entry name" value="HTH_XRE"/>
    <property type="match status" value="1"/>
</dbReference>
<dbReference type="InterPro" id="IPR001387">
    <property type="entry name" value="Cro/C1-type_HTH"/>
</dbReference>
<dbReference type="PANTHER" id="PTHR46558">
    <property type="entry name" value="TRACRIPTIONAL REGULATORY PROTEIN-RELATED-RELATED"/>
    <property type="match status" value="1"/>
</dbReference>
<dbReference type="Gene3D" id="1.10.260.40">
    <property type="entry name" value="lambda repressor-like DNA-binding domains"/>
    <property type="match status" value="1"/>
</dbReference>
<evidence type="ECO:0000256" key="1">
    <source>
        <dbReference type="ARBA" id="ARBA00023125"/>
    </source>
</evidence>